<keyword evidence="3 5" id="KW-1133">Transmembrane helix</keyword>
<dbReference type="Gene3D" id="1.20.120.550">
    <property type="entry name" value="Membrane associated eicosanoid/glutathione metabolism-like domain"/>
    <property type="match status" value="1"/>
</dbReference>
<keyword evidence="4 5" id="KW-0472">Membrane</keyword>
<sequence>MIYPMFAMVLLTFAVLIYMAALRFRCVKNKQVHPRYFKLMQGEALPDNVAKAGRHFSNLCETPPLFYAAGILAIVMNVTGDLVVHLGWAYVASRVVHAMIHLTYNNPLHRLGAFAVSLVCILGIWIALLSKVAA</sequence>
<evidence type="ECO:0000256" key="3">
    <source>
        <dbReference type="ARBA" id="ARBA00022989"/>
    </source>
</evidence>
<evidence type="ECO:0000313" key="7">
    <source>
        <dbReference type="Proteomes" id="UP001597380"/>
    </source>
</evidence>
<organism evidence="6 7">
    <name type="scientific">Corallincola platygyrae</name>
    <dbReference type="NCBI Taxonomy" id="1193278"/>
    <lineage>
        <taxon>Bacteria</taxon>
        <taxon>Pseudomonadati</taxon>
        <taxon>Pseudomonadota</taxon>
        <taxon>Gammaproteobacteria</taxon>
        <taxon>Alteromonadales</taxon>
        <taxon>Psychromonadaceae</taxon>
        <taxon>Corallincola</taxon>
    </lineage>
</organism>
<dbReference type="InterPro" id="IPR001129">
    <property type="entry name" value="Membr-assoc_MAPEG"/>
</dbReference>
<dbReference type="PANTHER" id="PTHR35371">
    <property type="entry name" value="INNER MEMBRANE PROTEIN"/>
    <property type="match status" value="1"/>
</dbReference>
<protein>
    <submittedName>
        <fullName evidence="6">MAPEG family protein</fullName>
    </submittedName>
</protein>
<feature type="transmembrane region" description="Helical" evidence="5">
    <location>
        <begin position="6"/>
        <end position="24"/>
    </location>
</feature>
<dbReference type="InterPro" id="IPR023352">
    <property type="entry name" value="MAPEG-like_dom_sf"/>
</dbReference>
<feature type="transmembrane region" description="Helical" evidence="5">
    <location>
        <begin position="111"/>
        <end position="129"/>
    </location>
</feature>
<dbReference type="RefSeq" id="WP_345337827.1">
    <property type="nucleotide sequence ID" value="NZ_BAABLI010000004.1"/>
</dbReference>
<keyword evidence="2 5" id="KW-0812">Transmembrane</keyword>
<dbReference type="SUPFAM" id="SSF161084">
    <property type="entry name" value="MAPEG domain-like"/>
    <property type="match status" value="1"/>
</dbReference>
<evidence type="ECO:0000256" key="4">
    <source>
        <dbReference type="ARBA" id="ARBA00023136"/>
    </source>
</evidence>
<dbReference type="PANTHER" id="PTHR35371:SF1">
    <property type="entry name" value="BLR7753 PROTEIN"/>
    <property type="match status" value="1"/>
</dbReference>
<feature type="transmembrane region" description="Helical" evidence="5">
    <location>
        <begin position="65"/>
        <end position="91"/>
    </location>
</feature>
<evidence type="ECO:0000256" key="5">
    <source>
        <dbReference type="SAM" id="Phobius"/>
    </source>
</evidence>
<evidence type="ECO:0000313" key="6">
    <source>
        <dbReference type="EMBL" id="MFD2095103.1"/>
    </source>
</evidence>
<dbReference type="EMBL" id="JBHUHT010000007">
    <property type="protein sequence ID" value="MFD2095103.1"/>
    <property type="molecule type" value="Genomic_DNA"/>
</dbReference>
<evidence type="ECO:0000256" key="2">
    <source>
        <dbReference type="ARBA" id="ARBA00022692"/>
    </source>
</evidence>
<dbReference type="Proteomes" id="UP001597380">
    <property type="component" value="Unassembled WGS sequence"/>
</dbReference>
<dbReference type="Pfam" id="PF01124">
    <property type="entry name" value="MAPEG"/>
    <property type="match status" value="1"/>
</dbReference>
<accession>A0ABW4XJ75</accession>
<reference evidence="7" key="1">
    <citation type="journal article" date="2019" name="Int. J. Syst. Evol. Microbiol.">
        <title>The Global Catalogue of Microorganisms (GCM) 10K type strain sequencing project: providing services to taxonomists for standard genome sequencing and annotation.</title>
        <authorList>
            <consortium name="The Broad Institute Genomics Platform"/>
            <consortium name="The Broad Institute Genome Sequencing Center for Infectious Disease"/>
            <person name="Wu L."/>
            <person name="Ma J."/>
        </authorList>
    </citation>
    <scope>NUCLEOTIDE SEQUENCE [LARGE SCALE GENOMIC DNA]</scope>
    <source>
        <strain evidence="7">CGMCC 1.10992</strain>
    </source>
</reference>
<comment type="caution">
    <text evidence="6">The sequence shown here is derived from an EMBL/GenBank/DDBJ whole genome shotgun (WGS) entry which is preliminary data.</text>
</comment>
<gene>
    <name evidence="6" type="ORF">ACFSJ3_03840</name>
</gene>
<comment type="subcellular location">
    <subcellularLocation>
        <location evidence="1">Membrane</location>
    </subcellularLocation>
</comment>
<evidence type="ECO:0000256" key="1">
    <source>
        <dbReference type="ARBA" id="ARBA00004370"/>
    </source>
</evidence>
<proteinExistence type="predicted"/>
<name>A0ABW4XJ75_9GAMM</name>
<keyword evidence="7" id="KW-1185">Reference proteome</keyword>